<name>A0AAI8C5U2_9FLAO</name>
<dbReference type="PANTHER" id="PTHR33607:SF2">
    <property type="entry name" value="ENDONUCLEASE-1"/>
    <property type="match status" value="1"/>
</dbReference>
<feature type="region of interest" description="Disordered" evidence="4">
    <location>
        <begin position="23"/>
        <end position="53"/>
    </location>
</feature>
<proteinExistence type="inferred from homology"/>
<dbReference type="KEGG" id="mod:AS202_11060"/>
<feature type="compositionally biased region" description="Polar residues" evidence="4">
    <location>
        <begin position="306"/>
        <end position="319"/>
    </location>
</feature>
<comment type="similarity">
    <text evidence="1">Belongs to the EndA/NucM nuclease family.</text>
</comment>
<keyword evidence="2" id="KW-0540">Nuclease</keyword>
<evidence type="ECO:0000256" key="3">
    <source>
        <dbReference type="ARBA" id="ARBA00022801"/>
    </source>
</evidence>
<keyword evidence="5" id="KW-0255">Endonuclease</keyword>
<reference evidence="5 6" key="1">
    <citation type="journal article" date="2016" name="J. Zhejiang Univ. Sci. B">
        <title>Antibiotic resistance mechanisms of Myroides sp.</title>
        <authorList>
            <person name="Hu S."/>
            <person name="Yuan S."/>
            <person name="Qu H."/>
            <person name="Jiang T."/>
            <person name="Zhou Y."/>
            <person name="Wang M."/>
            <person name="Ming D."/>
        </authorList>
    </citation>
    <scope>NUCLEOTIDE SEQUENCE [LARGE SCALE GENOMIC DNA]</scope>
    <source>
        <strain evidence="5 6">PR63039</strain>
    </source>
</reference>
<accession>A0AAI8C5U2</accession>
<dbReference type="InterPro" id="IPR007346">
    <property type="entry name" value="Endonuclease-I"/>
</dbReference>
<evidence type="ECO:0000256" key="2">
    <source>
        <dbReference type="ARBA" id="ARBA00022722"/>
    </source>
</evidence>
<dbReference type="PANTHER" id="PTHR33607">
    <property type="entry name" value="ENDONUCLEASE-1"/>
    <property type="match status" value="1"/>
</dbReference>
<evidence type="ECO:0000313" key="5">
    <source>
        <dbReference type="EMBL" id="ALU26652.1"/>
    </source>
</evidence>
<dbReference type="EMBL" id="CP013690">
    <property type="protein sequence ID" value="ALU26652.1"/>
    <property type="molecule type" value="Genomic_DNA"/>
</dbReference>
<dbReference type="Proteomes" id="UP000069030">
    <property type="component" value="Chromosome"/>
</dbReference>
<feature type="region of interest" description="Disordered" evidence="4">
    <location>
        <begin position="299"/>
        <end position="320"/>
    </location>
</feature>
<gene>
    <name evidence="5" type="ORF">AS202_11060</name>
</gene>
<evidence type="ECO:0000313" key="6">
    <source>
        <dbReference type="Proteomes" id="UP000069030"/>
    </source>
</evidence>
<dbReference type="GO" id="GO:0016787">
    <property type="term" value="F:hydrolase activity"/>
    <property type="evidence" value="ECO:0007669"/>
    <property type="project" value="UniProtKB-KW"/>
</dbReference>
<dbReference type="AlphaFoldDB" id="A0AAI8C5U2"/>
<dbReference type="InterPro" id="IPR044925">
    <property type="entry name" value="His-Me_finger_sf"/>
</dbReference>
<dbReference type="PROSITE" id="PS51257">
    <property type="entry name" value="PROKAR_LIPOPROTEIN"/>
    <property type="match status" value="1"/>
</dbReference>
<organism evidence="5 6">
    <name type="scientific">Myroides odoratimimus</name>
    <dbReference type="NCBI Taxonomy" id="76832"/>
    <lineage>
        <taxon>Bacteria</taxon>
        <taxon>Pseudomonadati</taxon>
        <taxon>Bacteroidota</taxon>
        <taxon>Flavobacteriia</taxon>
        <taxon>Flavobacteriales</taxon>
        <taxon>Flavobacteriaceae</taxon>
        <taxon>Myroides</taxon>
    </lineage>
</organism>
<protein>
    <submittedName>
        <fullName evidence="5">Endonuclease</fullName>
    </submittedName>
</protein>
<keyword evidence="3" id="KW-0378">Hydrolase</keyword>
<evidence type="ECO:0000256" key="4">
    <source>
        <dbReference type="SAM" id="MobiDB-lite"/>
    </source>
</evidence>
<sequence length="344" mass="38839">MKKTLLVLAGLAVFATSCTKDPIITEPTESTEKPGNGGEEKPDEGGNITPNSGDYIIPAQYQQYYSKLDFTKEGTQLKQQLAKLVKDTHIPQSYTPGIWEATEFTDQDPNNTDNVLQIYSWPDKDAKGDITKMRSVPKEHKNNGTNPSMPVTSKWEREHVFAKALAVDKAKNQKALTTTYSDDKPTAIEDIAGHDAHHLRAINRSTNSSRSNRKFVDGKGNSKTVGKEYYFPGDDWKGDIARMMMYMHIRYENENRGGYTKATKVGMPIDAKAGVLSDEMIDLFLKWNAEDPVDEIERRRNEYHGNPNNPNYKYSQGNRNPFIDNPELATRIWGGPKAENNWSK</sequence>
<evidence type="ECO:0000256" key="1">
    <source>
        <dbReference type="ARBA" id="ARBA00006429"/>
    </source>
</evidence>
<dbReference type="Pfam" id="PF04231">
    <property type="entry name" value="Endonuclease_1"/>
    <property type="match status" value="1"/>
</dbReference>
<dbReference type="GO" id="GO:0004519">
    <property type="term" value="F:endonuclease activity"/>
    <property type="evidence" value="ECO:0007669"/>
    <property type="project" value="UniProtKB-KW"/>
</dbReference>
<dbReference type="SUPFAM" id="SSF54060">
    <property type="entry name" value="His-Me finger endonucleases"/>
    <property type="match status" value="1"/>
</dbReference>
<dbReference type="RefSeq" id="WP_058699423.1">
    <property type="nucleotide sequence ID" value="NZ_CP013690.1"/>
</dbReference>